<dbReference type="Proteomes" id="UP000734854">
    <property type="component" value="Unassembled WGS sequence"/>
</dbReference>
<name>A0A8J5K8S5_ZINOF</name>
<dbReference type="PROSITE" id="PS50102">
    <property type="entry name" value="RRM"/>
    <property type="match status" value="1"/>
</dbReference>
<comment type="caution">
    <text evidence="4">The sequence shown here is derived from an EMBL/GenBank/DDBJ whole genome shotgun (WGS) entry which is preliminary data.</text>
</comment>
<dbReference type="CDD" id="cd12680">
    <property type="entry name" value="RRM_THOC4"/>
    <property type="match status" value="1"/>
</dbReference>
<sequence length="234" mass="25981">MVGCIYQSFSRTKDMTQRHDLFGDSMVAAGIPGVETGTKLYISNLDYGVSNQDIRELFSEVGDLKRFAVHYDRNGRPSVVQNLETKLSLAFIFYFNYDIGVWRNNAAHGSYNDHYDTSMDLDSRDGSAEVVYARRSDAIAALKRYNNVLLDGKPMKIEIIGTNLGLPTTPRVNVAGGSYGRGRRTVVMTTSAIFIISSYSVLSKDNPFVQKISVSPVALDTYLSLEVDSCMLKV</sequence>
<dbReference type="EMBL" id="JACMSC010000018">
    <property type="protein sequence ID" value="KAG6475935.1"/>
    <property type="molecule type" value="Genomic_DNA"/>
</dbReference>
<dbReference type="Gene3D" id="3.30.70.330">
    <property type="match status" value="1"/>
</dbReference>
<feature type="domain" description="RRM" evidence="3">
    <location>
        <begin position="38"/>
        <end position="162"/>
    </location>
</feature>
<keyword evidence="1 2" id="KW-0694">RNA-binding</keyword>
<dbReference type="InterPro" id="IPR012677">
    <property type="entry name" value="Nucleotide-bd_a/b_plait_sf"/>
</dbReference>
<keyword evidence="5" id="KW-1185">Reference proteome</keyword>
<dbReference type="GO" id="GO:0003729">
    <property type="term" value="F:mRNA binding"/>
    <property type="evidence" value="ECO:0007669"/>
    <property type="project" value="TreeGrafter"/>
</dbReference>
<dbReference type="GO" id="GO:0006406">
    <property type="term" value="P:mRNA export from nucleus"/>
    <property type="evidence" value="ECO:0007669"/>
    <property type="project" value="TreeGrafter"/>
</dbReference>
<dbReference type="InterPro" id="IPR035979">
    <property type="entry name" value="RBD_domain_sf"/>
</dbReference>
<dbReference type="PANTHER" id="PTHR19965:SF33">
    <property type="entry name" value="THO COMPLEX SUBUNIT 4D"/>
    <property type="match status" value="1"/>
</dbReference>
<evidence type="ECO:0000313" key="5">
    <source>
        <dbReference type="Proteomes" id="UP000734854"/>
    </source>
</evidence>
<dbReference type="GO" id="GO:0005634">
    <property type="term" value="C:nucleus"/>
    <property type="evidence" value="ECO:0007669"/>
    <property type="project" value="TreeGrafter"/>
</dbReference>
<proteinExistence type="predicted"/>
<dbReference type="SUPFAM" id="SSF54928">
    <property type="entry name" value="RNA-binding domain, RBD"/>
    <property type="match status" value="1"/>
</dbReference>
<organism evidence="4 5">
    <name type="scientific">Zingiber officinale</name>
    <name type="common">Ginger</name>
    <name type="synonym">Amomum zingiber</name>
    <dbReference type="NCBI Taxonomy" id="94328"/>
    <lineage>
        <taxon>Eukaryota</taxon>
        <taxon>Viridiplantae</taxon>
        <taxon>Streptophyta</taxon>
        <taxon>Embryophyta</taxon>
        <taxon>Tracheophyta</taxon>
        <taxon>Spermatophyta</taxon>
        <taxon>Magnoliopsida</taxon>
        <taxon>Liliopsida</taxon>
        <taxon>Zingiberales</taxon>
        <taxon>Zingiberaceae</taxon>
        <taxon>Zingiber</taxon>
    </lineage>
</organism>
<dbReference type="PANTHER" id="PTHR19965">
    <property type="entry name" value="RNA AND EXPORT FACTOR BINDING PROTEIN"/>
    <property type="match status" value="1"/>
</dbReference>
<gene>
    <name evidence="4" type="ORF">ZIOFF_065167</name>
</gene>
<dbReference type="SMART" id="SM00360">
    <property type="entry name" value="RRM"/>
    <property type="match status" value="1"/>
</dbReference>
<dbReference type="InterPro" id="IPR051229">
    <property type="entry name" value="ALYREF_mRNA_export"/>
</dbReference>
<evidence type="ECO:0000256" key="1">
    <source>
        <dbReference type="ARBA" id="ARBA00022884"/>
    </source>
</evidence>
<dbReference type="AlphaFoldDB" id="A0A8J5K8S5"/>
<evidence type="ECO:0000256" key="2">
    <source>
        <dbReference type="PROSITE-ProRule" id="PRU00176"/>
    </source>
</evidence>
<evidence type="ECO:0000313" key="4">
    <source>
        <dbReference type="EMBL" id="KAG6475935.1"/>
    </source>
</evidence>
<accession>A0A8J5K8S5</accession>
<evidence type="ECO:0000259" key="3">
    <source>
        <dbReference type="PROSITE" id="PS50102"/>
    </source>
</evidence>
<protein>
    <recommendedName>
        <fullName evidence="3">RRM domain-containing protein</fullName>
    </recommendedName>
</protein>
<dbReference type="InterPro" id="IPR000504">
    <property type="entry name" value="RRM_dom"/>
</dbReference>
<reference evidence="4 5" key="1">
    <citation type="submission" date="2020-08" db="EMBL/GenBank/DDBJ databases">
        <title>Plant Genome Project.</title>
        <authorList>
            <person name="Zhang R.-G."/>
        </authorList>
    </citation>
    <scope>NUCLEOTIDE SEQUENCE [LARGE SCALE GENOMIC DNA]</scope>
    <source>
        <tissue evidence="4">Rhizome</tissue>
    </source>
</reference>
<dbReference type="Pfam" id="PF00076">
    <property type="entry name" value="RRM_1"/>
    <property type="match status" value="1"/>
</dbReference>